<feature type="compositionally biased region" description="Low complexity" evidence="1">
    <location>
        <begin position="78"/>
        <end position="91"/>
    </location>
</feature>
<dbReference type="Proteomes" id="UP000266841">
    <property type="component" value="Unassembled WGS sequence"/>
</dbReference>
<feature type="region of interest" description="Disordered" evidence="1">
    <location>
        <begin position="173"/>
        <end position="246"/>
    </location>
</feature>
<organism evidence="2 3">
    <name type="scientific">Thalassiosira oceanica</name>
    <name type="common">Marine diatom</name>
    <dbReference type="NCBI Taxonomy" id="159749"/>
    <lineage>
        <taxon>Eukaryota</taxon>
        <taxon>Sar</taxon>
        <taxon>Stramenopiles</taxon>
        <taxon>Ochrophyta</taxon>
        <taxon>Bacillariophyta</taxon>
        <taxon>Coscinodiscophyceae</taxon>
        <taxon>Thalassiosirophycidae</taxon>
        <taxon>Thalassiosirales</taxon>
        <taxon>Thalassiosiraceae</taxon>
        <taxon>Thalassiosira</taxon>
    </lineage>
</organism>
<feature type="non-terminal residue" evidence="2">
    <location>
        <position position="1"/>
    </location>
</feature>
<feature type="compositionally biased region" description="Polar residues" evidence="1">
    <location>
        <begin position="36"/>
        <end position="53"/>
    </location>
</feature>
<accession>K0QYB7</accession>
<comment type="caution">
    <text evidence="2">The sequence shown here is derived from an EMBL/GenBank/DDBJ whole genome shotgun (WGS) entry which is preliminary data.</text>
</comment>
<dbReference type="AlphaFoldDB" id="K0QYB7"/>
<protein>
    <submittedName>
        <fullName evidence="2">Uncharacterized protein</fullName>
    </submittedName>
</protein>
<evidence type="ECO:0000313" key="3">
    <source>
        <dbReference type="Proteomes" id="UP000266841"/>
    </source>
</evidence>
<name>K0QYB7_THAOC</name>
<evidence type="ECO:0000313" key="2">
    <source>
        <dbReference type="EMBL" id="EJK43640.1"/>
    </source>
</evidence>
<feature type="compositionally biased region" description="Basic and acidic residues" evidence="1">
    <location>
        <begin position="216"/>
        <end position="229"/>
    </location>
</feature>
<evidence type="ECO:0000256" key="1">
    <source>
        <dbReference type="SAM" id="MobiDB-lite"/>
    </source>
</evidence>
<reference evidence="2 3" key="1">
    <citation type="journal article" date="2012" name="Genome Biol.">
        <title>Genome and low-iron response of an oceanic diatom adapted to chronic iron limitation.</title>
        <authorList>
            <person name="Lommer M."/>
            <person name="Specht M."/>
            <person name="Roy A.S."/>
            <person name="Kraemer L."/>
            <person name="Andreson R."/>
            <person name="Gutowska M.A."/>
            <person name="Wolf J."/>
            <person name="Bergner S.V."/>
            <person name="Schilhabel M.B."/>
            <person name="Klostermeier U.C."/>
            <person name="Beiko R.G."/>
            <person name="Rosenstiel P."/>
            <person name="Hippler M."/>
            <person name="Laroche J."/>
        </authorList>
    </citation>
    <scope>NUCLEOTIDE SEQUENCE [LARGE SCALE GENOMIC DNA]</scope>
    <source>
        <strain evidence="2 3">CCMP1005</strain>
    </source>
</reference>
<dbReference type="EMBL" id="AGNL01050836">
    <property type="protein sequence ID" value="EJK43640.1"/>
    <property type="molecule type" value="Genomic_DNA"/>
</dbReference>
<keyword evidence="3" id="KW-1185">Reference proteome</keyword>
<feature type="region of interest" description="Disordered" evidence="1">
    <location>
        <begin position="36"/>
        <end position="102"/>
    </location>
</feature>
<sequence length="288" mass="30605">SGITSASSSAQAIHAPGHSSFVTKPYESSAQVVTPSTATKLSTTVSSTAQLSSGGKRPHHLPDFHVPVPTATSSAQGAQAIAATKSSITSSPAQAIHVPRPRHPLPLSCPRLRRRFEPTKVVIRKSLCRFYYLDDAHLTSARLMQLQNAQLSNLVTLGGMTTSCSALQPKNALPSMLMDRGPPRLPPRPRLRGGGTSDEEDAARLLHRAAGGPRDIASRDTLPPREARGVPDGVGGGDGPGPQWAFDLDWMSDKRASRGSTSRTSCRLDAMAVFLVEEAVLNSNRILP</sequence>
<gene>
    <name evidence="2" type="ORF">THAOC_37896</name>
</gene>
<proteinExistence type="predicted"/>